<keyword evidence="2" id="KW-1185">Reference proteome</keyword>
<dbReference type="KEGG" id="cre:CHLRE_16g681126v5"/>
<name>A8JAA9_CHLRE</name>
<gene>
    <name evidence="1" type="ORF">CHLRE_16g681126v5</name>
</gene>
<accession>A8JAA9</accession>
<proteinExistence type="predicted"/>
<evidence type="ECO:0000313" key="1">
    <source>
        <dbReference type="EMBL" id="PNW72450.1"/>
    </source>
</evidence>
<dbReference type="RefSeq" id="XP_001698879.1">
    <property type="nucleotide sequence ID" value="XM_001698827.2"/>
</dbReference>
<dbReference type="HOGENOM" id="CLU_768052_0_0_1"/>
<dbReference type="Proteomes" id="UP000006906">
    <property type="component" value="Chromosome 16"/>
</dbReference>
<evidence type="ECO:0000313" key="2">
    <source>
        <dbReference type="Proteomes" id="UP000006906"/>
    </source>
</evidence>
<dbReference type="OMA" id="RYEHLHE"/>
<dbReference type="OrthoDB" id="48731at2759"/>
<dbReference type="PaxDb" id="3055-EDO99161"/>
<reference evidence="1 2" key="1">
    <citation type="journal article" date="2007" name="Science">
        <title>The Chlamydomonas genome reveals the evolution of key animal and plant functions.</title>
        <authorList>
            <person name="Merchant S.S."/>
            <person name="Prochnik S.E."/>
            <person name="Vallon O."/>
            <person name="Harris E.H."/>
            <person name="Karpowicz S.J."/>
            <person name="Witman G.B."/>
            <person name="Terry A."/>
            <person name="Salamov A."/>
            <person name="Fritz-Laylin L.K."/>
            <person name="Marechal-Drouard L."/>
            <person name="Marshall W.F."/>
            <person name="Qu L.H."/>
            <person name="Nelson D.R."/>
            <person name="Sanderfoot A.A."/>
            <person name="Spalding M.H."/>
            <person name="Kapitonov V.V."/>
            <person name="Ren Q."/>
            <person name="Ferris P."/>
            <person name="Lindquist E."/>
            <person name="Shapiro H."/>
            <person name="Lucas S.M."/>
            <person name="Grimwood J."/>
            <person name="Schmutz J."/>
            <person name="Cardol P."/>
            <person name="Cerutti H."/>
            <person name="Chanfreau G."/>
            <person name="Chen C.L."/>
            <person name="Cognat V."/>
            <person name="Croft M.T."/>
            <person name="Dent R."/>
            <person name="Dutcher S."/>
            <person name="Fernandez E."/>
            <person name="Fukuzawa H."/>
            <person name="Gonzalez-Ballester D."/>
            <person name="Gonzalez-Halphen D."/>
            <person name="Hallmann A."/>
            <person name="Hanikenne M."/>
            <person name="Hippler M."/>
            <person name="Inwood W."/>
            <person name="Jabbari K."/>
            <person name="Kalanon M."/>
            <person name="Kuras R."/>
            <person name="Lefebvre P.A."/>
            <person name="Lemaire S.D."/>
            <person name="Lobanov A.V."/>
            <person name="Lohr M."/>
            <person name="Manuell A."/>
            <person name="Meier I."/>
            <person name="Mets L."/>
            <person name="Mittag M."/>
            <person name="Mittelmeier T."/>
            <person name="Moroney J.V."/>
            <person name="Moseley J."/>
            <person name="Napoli C."/>
            <person name="Nedelcu A.M."/>
            <person name="Niyogi K."/>
            <person name="Novoselov S.V."/>
            <person name="Paulsen I.T."/>
            <person name="Pazour G."/>
            <person name="Purton S."/>
            <person name="Ral J.P."/>
            <person name="Riano-Pachon D.M."/>
            <person name="Riekhof W."/>
            <person name="Rymarquis L."/>
            <person name="Schroda M."/>
            <person name="Stern D."/>
            <person name="Umen J."/>
            <person name="Willows R."/>
            <person name="Wilson N."/>
            <person name="Zimmer S.L."/>
            <person name="Allmer J."/>
            <person name="Balk J."/>
            <person name="Bisova K."/>
            <person name="Chen C.J."/>
            <person name="Elias M."/>
            <person name="Gendler K."/>
            <person name="Hauser C."/>
            <person name="Lamb M.R."/>
            <person name="Ledford H."/>
            <person name="Long J.C."/>
            <person name="Minagawa J."/>
            <person name="Page M.D."/>
            <person name="Pan J."/>
            <person name="Pootakham W."/>
            <person name="Roje S."/>
            <person name="Rose A."/>
            <person name="Stahlberg E."/>
            <person name="Terauchi A.M."/>
            <person name="Yang P."/>
            <person name="Ball S."/>
            <person name="Bowler C."/>
            <person name="Dieckmann C.L."/>
            <person name="Gladyshev V.N."/>
            <person name="Green P."/>
            <person name="Jorgensen R."/>
            <person name="Mayfield S."/>
            <person name="Mueller-Roeber B."/>
            <person name="Rajamani S."/>
            <person name="Sayre R.T."/>
            <person name="Brokstein P."/>
            <person name="Dubchak I."/>
            <person name="Goodstein D."/>
            <person name="Hornick L."/>
            <person name="Huang Y.W."/>
            <person name="Jhaveri J."/>
            <person name="Luo Y."/>
            <person name="Martinez D."/>
            <person name="Ngau W.C."/>
            <person name="Otillar B."/>
            <person name="Poliakov A."/>
            <person name="Porter A."/>
            <person name="Szajkowski L."/>
            <person name="Werner G."/>
            <person name="Zhou K."/>
            <person name="Grigoriev I.V."/>
            <person name="Rokhsar D.S."/>
            <person name="Grossman A.R."/>
        </authorList>
    </citation>
    <scope>NUCLEOTIDE SEQUENCE [LARGE SCALE GENOMIC DNA]</scope>
    <source>
        <strain evidence="2">CC-503</strain>
    </source>
</reference>
<dbReference type="InParanoid" id="A8JAA9"/>
<sequence length="361" mass="40748">MPSTPVAAALRALLCASLLGSLHIARAQESASVGPDYYSRLVTAPAKVYGEVKKVGVLPKERYDDKLFNHTAFREWLLRETVLGEDVSSQPPPMSYKCGVFVNHNYKIIFIRNRKAASTTVLDTFKVACKSQSKLLCMRPFDAAEMASRGVSHDEMWSSYYVISSTRNTWARAASGYDYTQDRWPIKTGVCGGLPFRQFCTDPYLMGKMANLFRCGTQSSFRGDDAWAYDFYHIEPAYHCMTDAAGTGMSVDYLIRYEHLHEDFAKLLEILNARRQAMDPNLPEIRNNKIRWMKQGVHVQAAKSNASEDGETGMWKEDAAALVSADRHAVKYRACGMDCVRDIGRFFAKDLEVMKLEVPHQ</sequence>
<organism evidence="1 2">
    <name type="scientific">Chlamydomonas reinhardtii</name>
    <name type="common">Chlamydomonas smithii</name>
    <dbReference type="NCBI Taxonomy" id="3055"/>
    <lineage>
        <taxon>Eukaryota</taxon>
        <taxon>Viridiplantae</taxon>
        <taxon>Chlorophyta</taxon>
        <taxon>core chlorophytes</taxon>
        <taxon>Chlorophyceae</taxon>
        <taxon>CS clade</taxon>
        <taxon>Chlamydomonadales</taxon>
        <taxon>Chlamydomonadaceae</taxon>
        <taxon>Chlamydomonas</taxon>
    </lineage>
</organism>
<dbReference type="GeneID" id="5724432"/>
<dbReference type="Gramene" id="PNW72450">
    <property type="protein sequence ID" value="PNW72450"/>
    <property type="gene ID" value="CHLRE_16g681126v5"/>
</dbReference>
<protein>
    <submittedName>
        <fullName evidence="1">Uncharacterized protein</fullName>
    </submittedName>
</protein>
<dbReference type="EMBL" id="CM008977">
    <property type="protein sequence ID" value="PNW72450.1"/>
    <property type="molecule type" value="Genomic_DNA"/>
</dbReference>
<dbReference type="AlphaFoldDB" id="A8JAA9"/>